<evidence type="ECO:0000256" key="1">
    <source>
        <dbReference type="SAM" id="SignalP"/>
    </source>
</evidence>
<sequence>MRYQEFIRFPLFHCLIPMVLLIQKSLVMITTTVQVPVQDHQSDKLKKYADTYKEGKDYSEADNILGKMTKVKRTRSFCMNINQQLFSFIFSFFMKAKLLVRH</sequence>
<reference evidence="2" key="2">
    <citation type="submission" date="2020-07" db="EMBL/GenBank/DDBJ databases">
        <authorList>
            <person name="Vera ALvarez R."/>
            <person name="Arias-Moreno D.M."/>
            <person name="Jimenez-Jacinto V."/>
            <person name="Jimenez-Bremont J.F."/>
            <person name="Swaminathan K."/>
            <person name="Moose S.P."/>
            <person name="Guerrero-Gonzalez M.L."/>
            <person name="Marino-Ramirez L."/>
            <person name="Landsman D."/>
            <person name="Rodriguez-Kessler M."/>
            <person name="Delgado-Sanchez P."/>
        </authorList>
    </citation>
    <scope>NUCLEOTIDE SEQUENCE</scope>
    <source>
        <tissue evidence="2">Cladode</tissue>
    </source>
</reference>
<organism evidence="2">
    <name type="scientific">Opuntia streptacantha</name>
    <name type="common">Prickly pear cactus</name>
    <name type="synonym">Opuntia cardona</name>
    <dbReference type="NCBI Taxonomy" id="393608"/>
    <lineage>
        <taxon>Eukaryota</taxon>
        <taxon>Viridiplantae</taxon>
        <taxon>Streptophyta</taxon>
        <taxon>Embryophyta</taxon>
        <taxon>Tracheophyta</taxon>
        <taxon>Spermatophyta</taxon>
        <taxon>Magnoliopsida</taxon>
        <taxon>eudicotyledons</taxon>
        <taxon>Gunneridae</taxon>
        <taxon>Pentapetalae</taxon>
        <taxon>Caryophyllales</taxon>
        <taxon>Cactineae</taxon>
        <taxon>Cactaceae</taxon>
        <taxon>Opuntioideae</taxon>
        <taxon>Opuntia</taxon>
    </lineage>
</organism>
<accession>A0A7C8ZCI4</accession>
<reference evidence="2" key="1">
    <citation type="journal article" date="2013" name="J. Plant Res.">
        <title>Effect of fungi and light on seed germination of three Opuntia species from semiarid lands of central Mexico.</title>
        <authorList>
            <person name="Delgado-Sanchez P."/>
            <person name="Jimenez-Bremont J.F."/>
            <person name="Guerrero-Gonzalez Mde L."/>
            <person name="Flores J."/>
        </authorList>
    </citation>
    <scope>NUCLEOTIDE SEQUENCE</scope>
    <source>
        <tissue evidence="2">Cladode</tissue>
    </source>
</reference>
<feature type="signal peptide" evidence="1">
    <location>
        <begin position="1"/>
        <end position="21"/>
    </location>
</feature>
<dbReference type="AlphaFoldDB" id="A0A7C8ZCI4"/>
<dbReference type="EMBL" id="GISG01114869">
    <property type="protein sequence ID" value="MBA4639719.1"/>
    <property type="molecule type" value="Transcribed_RNA"/>
</dbReference>
<keyword evidence="1" id="KW-0732">Signal</keyword>
<name>A0A7C8ZCI4_OPUST</name>
<protein>
    <submittedName>
        <fullName evidence="2">Uncharacterized protein</fullName>
    </submittedName>
</protein>
<evidence type="ECO:0000313" key="2">
    <source>
        <dbReference type="EMBL" id="MBA4639719.1"/>
    </source>
</evidence>
<proteinExistence type="predicted"/>
<feature type="chain" id="PRO_5028459151" evidence="1">
    <location>
        <begin position="22"/>
        <end position="102"/>
    </location>
</feature>